<dbReference type="Proteomes" id="UP000720189">
    <property type="component" value="Unassembled WGS sequence"/>
</dbReference>
<gene>
    <name evidence="2" type="ORF">BKA55DRAFT_537774</name>
</gene>
<evidence type="ECO:0000313" key="3">
    <source>
        <dbReference type="Proteomes" id="UP000720189"/>
    </source>
</evidence>
<dbReference type="AlphaFoldDB" id="A0A9P9HD60"/>
<protein>
    <recommendedName>
        <fullName evidence="1">2EXR domain-containing protein</fullName>
    </recommendedName>
</protein>
<dbReference type="GeneID" id="70219914"/>
<proteinExistence type="predicted"/>
<organism evidence="2 3">
    <name type="scientific">Fusarium redolens</name>
    <dbReference type="NCBI Taxonomy" id="48865"/>
    <lineage>
        <taxon>Eukaryota</taxon>
        <taxon>Fungi</taxon>
        <taxon>Dikarya</taxon>
        <taxon>Ascomycota</taxon>
        <taxon>Pezizomycotina</taxon>
        <taxon>Sordariomycetes</taxon>
        <taxon>Hypocreomycetidae</taxon>
        <taxon>Hypocreales</taxon>
        <taxon>Nectriaceae</taxon>
        <taxon>Fusarium</taxon>
        <taxon>Fusarium redolens species complex</taxon>
    </lineage>
</organism>
<dbReference type="InterPro" id="IPR045518">
    <property type="entry name" value="2EXR"/>
</dbReference>
<dbReference type="RefSeq" id="XP_046050932.1">
    <property type="nucleotide sequence ID" value="XM_046189960.1"/>
</dbReference>
<evidence type="ECO:0000259" key="1">
    <source>
        <dbReference type="Pfam" id="PF20150"/>
    </source>
</evidence>
<dbReference type="Pfam" id="PF20150">
    <property type="entry name" value="2EXR"/>
    <property type="match status" value="1"/>
</dbReference>
<dbReference type="OrthoDB" id="5062243at2759"/>
<comment type="caution">
    <text evidence="2">The sequence shown here is derived from an EMBL/GenBank/DDBJ whole genome shotgun (WGS) entry which is preliminary data.</text>
</comment>
<sequence length="287" mass="33408">MFHFIKKLFKRQNVKQGKFHKFGQLPQEIQNMIWAYALCVDAPRAYFVDVKKWFFQPWQVRAVHTLPTSLGNFPLPPASNPNSDYGLMRVCRASYQEVTRCWSRYQPRVPALIVLDNSHDSGRRAKALSSLYIDAASDLVVIDRWWDAGRPINAFQGVAEFRLPRNNRYEGLEAIRTVAIPVHSNLDKSYKPQYLVHLKALFPAVRTLYLYMQPRLLVPLDSRQQTMPIDFLAFEPREGGDPPARFRARGRIFYEICPVKMRSAGLLVPSFENDVVSIKFMTWQWIQ</sequence>
<dbReference type="EMBL" id="JAGMUX010000006">
    <property type="protein sequence ID" value="KAH7255363.1"/>
    <property type="molecule type" value="Genomic_DNA"/>
</dbReference>
<reference evidence="2" key="1">
    <citation type="journal article" date="2021" name="Nat. Commun.">
        <title>Genetic determinants of endophytism in the Arabidopsis root mycobiome.</title>
        <authorList>
            <person name="Mesny F."/>
            <person name="Miyauchi S."/>
            <person name="Thiergart T."/>
            <person name="Pickel B."/>
            <person name="Atanasova L."/>
            <person name="Karlsson M."/>
            <person name="Huettel B."/>
            <person name="Barry K.W."/>
            <person name="Haridas S."/>
            <person name="Chen C."/>
            <person name="Bauer D."/>
            <person name="Andreopoulos W."/>
            <person name="Pangilinan J."/>
            <person name="LaButti K."/>
            <person name="Riley R."/>
            <person name="Lipzen A."/>
            <person name="Clum A."/>
            <person name="Drula E."/>
            <person name="Henrissat B."/>
            <person name="Kohler A."/>
            <person name="Grigoriev I.V."/>
            <person name="Martin F.M."/>
            <person name="Hacquard S."/>
        </authorList>
    </citation>
    <scope>NUCLEOTIDE SEQUENCE</scope>
    <source>
        <strain evidence="2">MPI-CAGE-AT-0023</strain>
    </source>
</reference>
<evidence type="ECO:0000313" key="2">
    <source>
        <dbReference type="EMBL" id="KAH7255363.1"/>
    </source>
</evidence>
<name>A0A9P9HD60_FUSRE</name>
<keyword evidence="3" id="KW-1185">Reference proteome</keyword>
<feature type="domain" description="2EXR" evidence="1">
    <location>
        <begin position="19"/>
        <end position="126"/>
    </location>
</feature>
<accession>A0A9P9HD60</accession>